<name>L0PGW6_PNEJI</name>
<dbReference type="GO" id="GO:0005739">
    <property type="term" value="C:mitochondrion"/>
    <property type="evidence" value="ECO:0007669"/>
    <property type="project" value="UniProtKB-ARBA"/>
</dbReference>
<dbReference type="InterPro" id="IPR045853">
    <property type="entry name" value="Pep_chain_release_fac_I_sf"/>
</dbReference>
<accession>L0PGW6</accession>
<evidence type="ECO:0000256" key="1">
    <source>
        <dbReference type="ARBA" id="ARBA00010835"/>
    </source>
</evidence>
<dbReference type="InParanoid" id="L0PGW6"/>
<dbReference type="PANTHER" id="PTHR43804:SF7">
    <property type="entry name" value="LD18447P"/>
    <property type="match status" value="1"/>
</dbReference>
<reference evidence="6 7" key="1">
    <citation type="journal article" date="2012" name="MBio">
        <title>De novo assembly of the Pneumocystis jirovecii genome from a single bronchoalveolar lavage fluid specimen from a patient.</title>
        <authorList>
            <person name="Cisse O.H."/>
            <person name="Pagni M."/>
            <person name="Hauser P.M."/>
        </authorList>
    </citation>
    <scope>NUCLEOTIDE SEQUENCE [LARGE SCALE GENOMIC DNA]</scope>
    <source>
        <strain evidence="6 7">SE8</strain>
    </source>
</reference>
<sequence>MVKLAEEELEKEAISFKEISNKLKKFLIPKHPHSHLSCILEIHAGVGGHEASLFAAELLRMYQKYTITKNWKPEILSISKNEGNEGISEAILQVDGLGAFGRLKNEAGVHRVQRIPTTESKGRTHTSTATVIVLPKVDEKQEFDKIDMKEVKIEVMRSRGAGGQHVRNNISIFRNLIGIVSMQDSRSQHQNRAKALIILKSRVAALKSQKNAEHQRLQRKSQVPSTTRPDKIRTYNFPQNRITDHRCGYSLYDLDSCMNGE</sequence>
<evidence type="ECO:0000256" key="3">
    <source>
        <dbReference type="ARBA" id="ARBA00022917"/>
    </source>
</evidence>
<dbReference type="STRING" id="1209962.L0PGW6"/>
<dbReference type="VEuPathDB" id="FungiDB:PNEJI1_000491"/>
<dbReference type="AlphaFoldDB" id="L0PGW6"/>
<dbReference type="Gene3D" id="3.30.70.1660">
    <property type="match status" value="1"/>
</dbReference>
<dbReference type="GO" id="GO:0003747">
    <property type="term" value="F:translation release factor activity"/>
    <property type="evidence" value="ECO:0007669"/>
    <property type="project" value="InterPro"/>
</dbReference>
<evidence type="ECO:0000313" key="7">
    <source>
        <dbReference type="Proteomes" id="UP000010422"/>
    </source>
</evidence>
<dbReference type="InterPro" id="IPR000352">
    <property type="entry name" value="Pep_chain_release_fac_I"/>
</dbReference>
<gene>
    <name evidence="6" type="ORF">PNEJI1_000491</name>
</gene>
<dbReference type="GO" id="GO:0032543">
    <property type="term" value="P:mitochondrial translation"/>
    <property type="evidence" value="ECO:0007669"/>
    <property type="project" value="UniProtKB-ARBA"/>
</dbReference>
<dbReference type="Proteomes" id="UP000010422">
    <property type="component" value="Unassembled WGS sequence"/>
</dbReference>
<keyword evidence="2" id="KW-0488">Methylation</keyword>
<protein>
    <recommendedName>
        <fullName evidence="5">Peptide chain release factor domain-containing protein</fullName>
    </recommendedName>
</protein>
<dbReference type="Pfam" id="PF00472">
    <property type="entry name" value="RF-1"/>
    <property type="match status" value="1"/>
</dbReference>
<dbReference type="InterPro" id="IPR005139">
    <property type="entry name" value="PCRF"/>
</dbReference>
<evidence type="ECO:0000256" key="2">
    <source>
        <dbReference type="ARBA" id="ARBA00022481"/>
    </source>
</evidence>
<dbReference type="InterPro" id="IPR050057">
    <property type="entry name" value="Prokaryotic/Mito_RF"/>
</dbReference>
<feature type="domain" description="Peptide chain release factor" evidence="5">
    <location>
        <begin position="3"/>
        <end position="106"/>
    </location>
</feature>
<feature type="region of interest" description="Disordered" evidence="4">
    <location>
        <begin position="209"/>
        <end position="231"/>
    </location>
</feature>
<proteinExistence type="inferred from homology"/>
<comment type="caution">
    <text evidence="6">The sequence shown here is derived from an EMBL/GenBank/DDBJ whole genome shotgun (WGS) entry which is preliminary data.</text>
</comment>
<dbReference type="FunCoup" id="L0PGW6">
    <property type="interactions" value="399"/>
</dbReference>
<evidence type="ECO:0000313" key="6">
    <source>
        <dbReference type="EMBL" id="CCJ31314.1"/>
    </source>
</evidence>
<evidence type="ECO:0000256" key="4">
    <source>
        <dbReference type="SAM" id="MobiDB-lite"/>
    </source>
</evidence>
<dbReference type="Pfam" id="PF03462">
    <property type="entry name" value="PCRF"/>
    <property type="match status" value="1"/>
</dbReference>
<dbReference type="Gene3D" id="3.30.160.20">
    <property type="match status" value="1"/>
</dbReference>
<dbReference type="EMBL" id="CAKM01000283">
    <property type="protein sequence ID" value="CCJ31314.1"/>
    <property type="molecule type" value="Genomic_DNA"/>
</dbReference>
<dbReference type="SUPFAM" id="SSF75620">
    <property type="entry name" value="Release factor"/>
    <property type="match status" value="1"/>
</dbReference>
<dbReference type="SMART" id="SM00937">
    <property type="entry name" value="PCRF"/>
    <property type="match status" value="1"/>
</dbReference>
<keyword evidence="3" id="KW-0648">Protein biosynthesis</keyword>
<feature type="non-terminal residue" evidence="6">
    <location>
        <position position="261"/>
    </location>
</feature>
<organism evidence="7">
    <name type="scientific">Pneumocystis jirovecii</name>
    <name type="common">Human pneumocystis pneumonia agent</name>
    <dbReference type="NCBI Taxonomy" id="42068"/>
    <lineage>
        <taxon>Eukaryota</taxon>
        <taxon>Fungi</taxon>
        <taxon>Dikarya</taxon>
        <taxon>Ascomycota</taxon>
        <taxon>Taphrinomycotina</taxon>
        <taxon>Pneumocystomycetes</taxon>
        <taxon>Pneumocystaceae</taxon>
        <taxon>Pneumocystis</taxon>
    </lineage>
</organism>
<comment type="similarity">
    <text evidence="1">Belongs to the prokaryotic/mitochondrial release factor family.</text>
</comment>
<evidence type="ECO:0000259" key="5">
    <source>
        <dbReference type="SMART" id="SM00937"/>
    </source>
</evidence>
<dbReference type="PANTHER" id="PTHR43804">
    <property type="entry name" value="LD18447P"/>
    <property type="match status" value="1"/>
</dbReference>